<proteinExistence type="predicted"/>
<dbReference type="SUPFAM" id="SSF55729">
    <property type="entry name" value="Acyl-CoA N-acyltransferases (Nat)"/>
    <property type="match status" value="2"/>
</dbReference>
<evidence type="ECO:0000259" key="1">
    <source>
        <dbReference type="Pfam" id="PF09924"/>
    </source>
</evidence>
<gene>
    <name evidence="2" type="ORF">BS101_06495</name>
</gene>
<evidence type="ECO:0000313" key="3">
    <source>
        <dbReference type="Proteomes" id="UP000184604"/>
    </source>
</evidence>
<accession>A0A1L5F5X0</accession>
<organism evidence="2 3">
    <name type="scientific">Clostridium kluyveri</name>
    <dbReference type="NCBI Taxonomy" id="1534"/>
    <lineage>
        <taxon>Bacteria</taxon>
        <taxon>Bacillati</taxon>
        <taxon>Bacillota</taxon>
        <taxon>Clostridia</taxon>
        <taxon>Eubacteriales</taxon>
        <taxon>Clostridiaceae</taxon>
        <taxon>Clostridium</taxon>
    </lineage>
</organism>
<name>A0A1L5F5X0_CLOKL</name>
<dbReference type="PANTHER" id="PTHR41373">
    <property type="entry name" value="DUF2156 DOMAIN-CONTAINING PROTEIN"/>
    <property type="match status" value="1"/>
</dbReference>
<dbReference type="PIRSF" id="PIRSF018688">
    <property type="entry name" value="UCP018688"/>
    <property type="match status" value="1"/>
</dbReference>
<protein>
    <recommendedName>
        <fullName evidence="1">Phosphatidylglycerol lysyltransferase C-terminal domain-containing protein</fullName>
    </recommendedName>
</protein>
<dbReference type="InterPro" id="IPR016181">
    <property type="entry name" value="Acyl_CoA_acyltransferase"/>
</dbReference>
<dbReference type="Proteomes" id="UP000184604">
    <property type="component" value="Chromosome"/>
</dbReference>
<dbReference type="AlphaFoldDB" id="A0A1L5F5X0"/>
<dbReference type="Pfam" id="PF09924">
    <property type="entry name" value="LPG_synthase_C"/>
    <property type="match status" value="1"/>
</dbReference>
<reference evidence="2 3" key="1">
    <citation type="submission" date="2016-12" db="EMBL/GenBank/DDBJ databases">
        <title>Complete genome sequence of Clostridium kluyveri JZZ isolated from the pit mud of a Chinese flavor liquor-making factory.</title>
        <authorList>
            <person name="Wang Y."/>
        </authorList>
    </citation>
    <scope>NUCLEOTIDE SEQUENCE [LARGE SCALE GENOMIC DNA]</scope>
    <source>
        <strain evidence="2 3">JZZ</strain>
    </source>
</reference>
<dbReference type="InterPro" id="IPR024320">
    <property type="entry name" value="LPG_synthase_C"/>
</dbReference>
<dbReference type="InterPro" id="IPR016732">
    <property type="entry name" value="UCP018688"/>
</dbReference>
<dbReference type="OrthoDB" id="9765580at2"/>
<feature type="domain" description="Phosphatidylglycerol lysyltransferase C-terminal" evidence="1">
    <location>
        <begin position="23"/>
        <end position="295"/>
    </location>
</feature>
<dbReference type="Gene3D" id="3.40.630.30">
    <property type="match status" value="1"/>
</dbReference>
<dbReference type="PANTHER" id="PTHR41373:SF1">
    <property type="entry name" value="PHOSPHATIDYLGLYCEROL LYSYLTRANSFERASE C-TERMINAL DOMAIN-CONTAINING PROTEIN"/>
    <property type="match status" value="1"/>
</dbReference>
<dbReference type="RefSeq" id="WP_073538080.1">
    <property type="nucleotide sequence ID" value="NZ_CP018335.1"/>
</dbReference>
<evidence type="ECO:0000313" key="2">
    <source>
        <dbReference type="EMBL" id="APM38408.1"/>
    </source>
</evidence>
<sequence>MLTFKPITIDDKSIFDKYLVNYNFDTSEYSFTSLIIWRKGCDIKYTIYDNALIIKKKDFSGNYHFMQPIGYTKDNIKNIIKELTEYKEENNMPYLFKDAEGKFLSDLKEIYGEAVHSKPDINNFDYIYTTQKLITLSGKKLHSKKNHYNYFIKTYNYTVKDFYDSEVKTDIISAARSWYEQKNCSNKYLKYELEGIKEIVFNMEKLNLEAMAVYVDDKISAFTIGEKVNSNMAIIHIEKGSSSIRGIYTFTNKTFVENYLSDVKYINREQDLGIEGLRKAKRSYYPVKMGEKYCINI</sequence>
<dbReference type="EMBL" id="CP018335">
    <property type="protein sequence ID" value="APM38408.1"/>
    <property type="molecule type" value="Genomic_DNA"/>
</dbReference>